<dbReference type="Gene3D" id="3.40.50.1820">
    <property type="entry name" value="alpha/beta hydrolase"/>
    <property type="match status" value="1"/>
</dbReference>
<evidence type="ECO:0000313" key="4">
    <source>
        <dbReference type="Proteomes" id="UP001194746"/>
    </source>
</evidence>
<dbReference type="SUPFAM" id="SSF53474">
    <property type="entry name" value="alpha/beta-Hydrolases"/>
    <property type="match status" value="1"/>
</dbReference>
<reference evidence="3" key="2">
    <citation type="submission" date="2020-02" db="EMBL/GenBank/DDBJ databases">
        <authorList>
            <person name="Gilchrist C.L.M."/>
            <person name="Chooi Y.-H."/>
        </authorList>
    </citation>
    <scope>NUCLEOTIDE SEQUENCE</scope>
    <source>
        <strain evidence="3">MST-FP2251</strain>
    </source>
</reference>
<name>A0AAD4GWI2_ASPNN</name>
<evidence type="ECO:0000259" key="2">
    <source>
        <dbReference type="Pfam" id="PF07859"/>
    </source>
</evidence>
<dbReference type="PANTHER" id="PTHR48081">
    <property type="entry name" value="AB HYDROLASE SUPERFAMILY PROTEIN C4A8.06C"/>
    <property type="match status" value="1"/>
</dbReference>
<dbReference type="InterPro" id="IPR050300">
    <property type="entry name" value="GDXG_lipolytic_enzyme"/>
</dbReference>
<sequence length="316" mass="34435">MPLQYDPEFAQDAAPVLKLLSETPRPAVHDTASRRAALHHLTAQMPTPDLPDDMERIVYHVPAADNHPVPIYHYRKKQVTGKAPAIVHMHGGGYISLDGDKCEGLLVAYVAATGVQFLSVDYRLAPEHPYPAAVDDAWAALQWISSHAEELSIDASRIGVLGESAGGGLAAGLALLARDRGLSPPIAKQILIYPMLDDRTVTNHAGNLAFWTEDDNVTAWTAYLGKDVPGTDDVSVYAAPARADSVEGLPPLYLDVPGLDIFVHEDAEYVRRFLVANIPTEFHIYPRLPHGFEGLAPMSNLVRQAMANRFKAIQSI</sequence>
<dbReference type="AlphaFoldDB" id="A0AAD4GWI2"/>
<organism evidence="3 4">
    <name type="scientific">Aspergillus nanangensis</name>
    <dbReference type="NCBI Taxonomy" id="2582783"/>
    <lineage>
        <taxon>Eukaryota</taxon>
        <taxon>Fungi</taxon>
        <taxon>Dikarya</taxon>
        <taxon>Ascomycota</taxon>
        <taxon>Pezizomycotina</taxon>
        <taxon>Eurotiomycetes</taxon>
        <taxon>Eurotiomycetidae</taxon>
        <taxon>Eurotiales</taxon>
        <taxon>Aspergillaceae</taxon>
        <taxon>Aspergillus</taxon>
        <taxon>Aspergillus subgen. Circumdati</taxon>
    </lineage>
</organism>
<keyword evidence="4" id="KW-1185">Reference proteome</keyword>
<reference evidence="3" key="1">
    <citation type="journal article" date="2019" name="Beilstein J. Org. Chem.">
        <title>Nanangenines: drimane sesquiterpenoids as the dominant metabolite cohort of a novel Australian fungus, Aspergillus nanangensis.</title>
        <authorList>
            <person name="Lacey H.J."/>
            <person name="Gilchrist C.L.M."/>
            <person name="Crombie A."/>
            <person name="Kalaitzis J.A."/>
            <person name="Vuong D."/>
            <person name="Rutledge P.J."/>
            <person name="Turner P."/>
            <person name="Pitt J.I."/>
            <person name="Lacey E."/>
            <person name="Chooi Y.H."/>
            <person name="Piggott A.M."/>
        </authorList>
    </citation>
    <scope>NUCLEOTIDE SEQUENCE</scope>
    <source>
        <strain evidence="3">MST-FP2251</strain>
    </source>
</reference>
<dbReference type="Pfam" id="PF07859">
    <property type="entry name" value="Abhydrolase_3"/>
    <property type="match status" value="1"/>
</dbReference>
<feature type="domain" description="Alpha/beta hydrolase fold-3" evidence="2">
    <location>
        <begin position="86"/>
        <end position="292"/>
    </location>
</feature>
<dbReference type="InterPro" id="IPR013094">
    <property type="entry name" value="AB_hydrolase_3"/>
</dbReference>
<dbReference type="EMBL" id="VCAU01000016">
    <property type="protein sequence ID" value="KAF9891866.1"/>
    <property type="molecule type" value="Genomic_DNA"/>
</dbReference>
<evidence type="ECO:0000313" key="3">
    <source>
        <dbReference type="EMBL" id="KAF9891866.1"/>
    </source>
</evidence>
<dbReference type="PANTHER" id="PTHR48081:SF8">
    <property type="entry name" value="ALPHA_BETA HYDROLASE FOLD-3 DOMAIN-CONTAINING PROTEIN-RELATED"/>
    <property type="match status" value="1"/>
</dbReference>
<evidence type="ECO:0000256" key="1">
    <source>
        <dbReference type="ARBA" id="ARBA00022801"/>
    </source>
</evidence>
<keyword evidence="1" id="KW-0378">Hydrolase</keyword>
<gene>
    <name evidence="3" type="ORF">FE257_003351</name>
</gene>
<protein>
    <recommendedName>
        <fullName evidence="2">Alpha/beta hydrolase fold-3 domain-containing protein</fullName>
    </recommendedName>
</protein>
<proteinExistence type="predicted"/>
<dbReference type="Proteomes" id="UP001194746">
    <property type="component" value="Unassembled WGS sequence"/>
</dbReference>
<comment type="caution">
    <text evidence="3">The sequence shown here is derived from an EMBL/GenBank/DDBJ whole genome shotgun (WGS) entry which is preliminary data.</text>
</comment>
<dbReference type="GO" id="GO:0016787">
    <property type="term" value="F:hydrolase activity"/>
    <property type="evidence" value="ECO:0007669"/>
    <property type="project" value="UniProtKB-KW"/>
</dbReference>
<dbReference type="InterPro" id="IPR029058">
    <property type="entry name" value="AB_hydrolase_fold"/>
</dbReference>
<accession>A0AAD4GWI2</accession>